<gene>
    <name evidence="10" type="ORF">SAMN04489764_1400</name>
</gene>
<proteinExistence type="inferred from homology"/>
<feature type="domain" description="NADH:quinone oxidoreductase/Mrp antiporter transmembrane" evidence="9">
    <location>
        <begin position="132"/>
        <end position="418"/>
    </location>
</feature>
<keyword evidence="5 8" id="KW-1133">Transmembrane helix</keyword>
<feature type="transmembrane region" description="Helical" evidence="8">
    <location>
        <begin position="211"/>
        <end position="233"/>
    </location>
</feature>
<sequence>MSNALVPLPVVLPLFAAGIKLAIGARFTRVQRFISVVVLTVNVVIAAVLVYQTDAHGPQTMESGGWPVPVGVALVADRFSALILLVSGVISLCVLVYALGQGVADNDDVTPLAIFHPAFLVLIAGVADTFLAGDLFNLFVGFEILLTSSYVLITLGGTVARVRAGMTYIIVSFLGSLIFLMAVGLCYAATGTLTMAHLAERLDALPANVRLILQLTLLVAFGVKAAVFPLSAWLPDSYPTTPTPITAVFAGLLTKVGVYAMIRTQTLLFPAEPLTALLLIAAALTMIIGILGAVAQTDIKRLLSFTLVSHIGFMVFGIGLASRAGLAGAIFYTVHHITVQTALFLVTGLVERRGGGTSIERLGGLARVSPFLAVLFFVPAVNLAGVPPLSGFLGKLGLMRAGTEAGTPMAYTLVGISALTSLLTLYAMCRIWNRAFWRGHGRLPRNGTGGRFRRGLSGTAITGGSSTGSMAGSAVALVVVATAFTVVAGPLVDYVDRAAVELLDRGSYIGAVMR</sequence>
<protein>
    <submittedName>
        <fullName evidence="10">Multisubunit sodium/proton antiporter, MrpD subunit</fullName>
    </submittedName>
</protein>
<dbReference type="Pfam" id="PF00361">
    <property type="entry name" value="Proton_antipo_M"/>
    <property type="match status" value="1"/>
</dbReference>
<comment type="subcellular location">
    <subcellularLocation>
        <location evidence="1">Cell membrane</location>
        <topology evidence="1">Multi-pass membrane protein</topology>
    </subcellularLocation>
    <subcellularLocation>
        <location evidence="7">Membrane</location>
        <topology evidence="7">Multi-pass membrane protein</topology>
    </subcellularLocation>
</comment>
<feature type="transmembrane region" description="Helical" evidence="8">
    <location>
        <begin position="371"/>
        <end position="389"/>
    </location>
</feature>
<accession>A0A1H1CBY7</accession>
<feature type="transmembrane region" description="Helical" evidence="8">
    <location>
        <begin position="329"/>
        <end position="350"/>
    </location>
</feature>
<name>A0A1H1CBY7_9ACTN</name>
<dbReference type="EMBL" id="FNKK01000002">
    <property type="protein sequence ID" value="SDQ61682.1"/>
    <property type="molecule type" value="Genomic_DNA"/>
</dbReference>
<dbReference type="RefSeq" id="WP_093258296.1">
    <property type="nucleotide sequence ID" value="NZ_FNKK01000002.1"/>
</dbReference>
<keyword evidence="6 8" id="KW-0472">Membrane</keyword>
<dbReference type="PANTHER" id="PTHR42703">
    <property type="entry name" value="NADH DEHYDROGENASE"/>
    <property type="match status" value="1"/>
</dbReference>
<evidence type="ECO:0000256" key="3">
    <source>
        <dbReference type="ARBA" id="ARBA00022475"/>
    </source>
</evidence>
<evidence type="ECO:0000256" key="2">
    <source>
        <dbReference type="ARBA" id="ARBA00005346"/>
    </source>
</evidence>
<dbReference type="GO" id="GO:0005886">
    <property type="term" value="C:plasma membrane"/>
    <property type="evidence" value="ECO:0007669"/>
    <property type="project" value="UniProtKB-SubCell"/>
</dbReference>
<feature type="transmembrane region" description="Helical" evidence="8">
    <location>
        <begin position="112"/>
        <end position="132"/>
    </location>
</feature>
<dbReference type="STRING" id="35622.SAMN04489764_1400"/>
<dbReference type="InterPro" id="IPR001750">
    <property type="entry name" value="ND/Mrp_TM"/>
</dbReference>
<dbReference type="InterPro" id="IPR003918">
    <property type="entry name" value="NADH_UbQ_OxRdtase"/>
</dbReference>
<organism evidence="10 11">
    <name type="scientific">Thermostaphylospora chromogena</name>
    <dbReference type="NCBI Taxonomy" id="35622"/>
    <lineage>
        <taxon>Bacteria</taxon>
        <taxon>Bacillati</taxon>
        <taxon>Actinomycetota</taxon>
        <taxon>Actinomycetes</taxon>
        <taxon>Streptosporangiales</taxon>
        <taxon>Thermomonosporaceae</taxon>
        <taxon>Thermostaphylospora</taxon>
    </lineage>
</organism>
<dbReference type="PANTHER" id="PTHR42703:SF1">
    <property type="entry name" value="NA(+)_H(+) ANTIPORTER SUBUNIT D1"/>
    <property type="match status" value="1"/>
</dbReference>
<dbReference type="Proteomes" id="UP000217103">
    <property type="component" value="Unassembled WGS sequence"/>
</dbReference>
<evidence type="ECO:0000313" key="11">
    <source>
        <dbReference type="Proteomes" id="UP000217103"/>
    </source>
</evidence>
<feature type="transmembrane region" description="Helical" evidence="8">
    <location>
        <begin position="274"/>
        <end position="295"/>
    </location>
</feature>
<feature type="transmembrane region" description="Helical" evidence="8">
    <location>
        <begin position="302"/>
        <end position="323"/>
    </location>
</feature>
<feature type="transmembrane region" description="Helical" evidence="8">
    <location>
        <begin position="409"/>
        <end position="429"/>
    </location>
</feature>
<feature type="transmembrane region" description="Helical" evidence="8">
    <location>
        <begin position="30"/>
        <end position="51"/>
    </location>
</feature>
<dbReference type="AlphaFoldDB" id="A0A1H1CBY7"/>
<feature type="transmembrane region" description="Helical" evidence="8">
    <location>
        <begin position="245"/>
        <end position="262"/>
    </location>
</feature>
<evidence type="ECO:0000256" key="7">
    <source>
        <dbReference type="RuleBase" id="RU000320"/>
    </source>
</evidence>
<comment type="similarity">
    <text evidence="2">Belongs to the CPA3 antiporters (TC 2.A.63) subunit D family.</text>
</comment>
<evidence type="ECO:0000256" key="4">
    <source>
        <dbReference type="ARBA" id="ARBA00022692"/>
    </source>
</evidence>
<dbReference type="NCBIfam" id="NF009308">
    <property type="entry name" value="PRK12665.1"/>
    <property type="match status" value="1"/>
</dbReference>
<dbReference type="GO" id="GO:0008137">
    <property type="term" value="F:NADH dehydrogenase (ubiquinone) activity"/>
    <property type="evidence" value="ECO:0007669"/>
    <property type="project" value="InterPro"/>
</dbReference>
<dbReference type="GO" id="GO:0042773">
    <property type="term" value="P:ATP synthesis coupled electron transport"/>
    <property type="evidence" value="ECO:0007669"/>
    <property type="project" value="InterPro"/>
</dbReference>
<evidence type="ECO:0000256" key="6">
    <source>
        <dbReference type="ARBA" id="ARBA00023136"/>
    </source>
</evidence>
<feature type="transmembrane region" description="Helical" evidence="8">
    <location>
        <begin position="138"/>
        <end position="160"/>
    </location>
</feature>
<feature type="transmembrane region" description="Helical" evidence="8">
    <location>
        <begin position="474"/>
        <end position="492"/>
    </location>
</feature>
<feature type="transmembrane region" description="Helical" evidence="8">
    <location>
        <begin position="6"/>
        <end position="23"/>
    </location>
</feature>
<evidence type="ECO:0000256" key="1">
    <source>
        <dbReference type="ARBA" id="ARBA00004651"/>
    </source>
</evidence>
<keyword evidence="11" id="KW-1185">Reference proteome</keyword>
<keyword evidence="3" id="KW-1003">Cell membrane</keyword>
<evidence type="ECO:0000256" key="8">
    <source>
        <dbReference type="SAM" id="Phobius"/>
    </source>
</evidence>
<evidence type="ECO:0000259" key="9">
    <source>
        <dbReference type="Pfam" id="PF00361"/>
    </source>
</evidence>
<keyword evidence="4 7" id="KW-0812">Transmembrane</keyword>
<dbReference type="OrthoDB" id="9768329at2"/>
<feature type="transmembrane region" description="Helical" evidence="8">
    <location>
        <begin position="167"/>
        <end position="191"/>
    </location>
</feature>
<evidence type="ECO:0000313" key="10">
    <source>
        <dbReference type="EMBL" id="SDQ61682.1"/>
    </source>
</evidence>
<feature type="transmembrane region" description="Helical" evidence="8">
    <location>
        <begin position="79"/>
        <end position="100"/>
    </location>
</feature>
<dbReference type="PRINTS" id="PR01437">
    <property type="entry name" value="NUOXDRDTASE4"/>
</dbReference>
<evidence type="ECO:0000256" key="5">
    <source>
        <dbReference type="ARBA" id="ARBA00022989"/>
    </source>
</evidence>
<reference evidence="10 11" key="1">
    <citation type="submission" date="2016-10" db="EMBL/GenBank/DDBJ databases">
        <authorList>
            <person name="de Groot N.N."/>
        </authorList>
    </citation>
    <scope>NUCLEOTIDE SEQUENCE [LARGE SCALE GENOMIC DNA]</scope>
    <source>
        <strain evidence="10 11">DSM 43794</strain>
    </source>
</reference>
<dbReference type="InterPro" id="IPR050586">
    <property type="entry name" value="CPA3_Na-H_Antiporter_D"/>
</dbReference>